<proteinExistence type="predicted"/>
<accession>A0ABS6SWY6</accession>
<dbReference type="RefSeq" id="WP_218390360.1">
    <property type="nucleotide sequence ID" value="NZ_JAHUZE010000001.1"/>
</dbReference>
<evidence type="ECO:0000256" key="1">
    <source>
        <dbReference type="SAM" id="SignalP"/>
    </source>
</evidence>
<dbReference type="EMBL" id="JAHUZE010000001">
    <property type="protein sequence ID" value="MBV7377473.1"/>
    <property type="molecule type" value="Genomic_DNA"/>
</dbReference>
<dbReference type="Proteomes" id="UP000756530">
    <property type="component" value="Unassembled WGS sequence"/>
</dbReference>
<keyword evidence="3" id="KW-1185">Reference proteome</keyword>
<keyword evidence="1" id="KW-0732">Signal</keyword>
<gene>
    <name evidence="2" type="ORF">KJP28_00945</name>
</gene>
<feature type="chain" id="PRO_5045723314" evidence="1">
    <location>
        <begin position="21"/>
        <end position="163"/>
    </location>
</feature>
<protein>
    <submittedName>
        <fullName evidence="2">YbjN domain-containing protein</fullName>
    </submittedName>
</protein>
<sequence length="163" mass="18514">MFIRSILVTMLVIFVGPALAQSQKTALTAAKVIASDPQSFVDYFEESGYPARLTEDSVGDPLVEYRVDGEKLSLFFYDCTDNADCQAVQFYSGYRTEGSVDLELLNAWNSDRRFIRAYLTEDDVARIEMDIATSIDGLTHRDFDALVELWTDSIVLFEDHINW</sequence>
<evidence type="ECO:0000313" key="2">
    <source>
        <dbReference type="EMBL" id="MBV7377473.1"/>
    </source>
</evidence>
<evidence type="ECO:0000313" key="3">
    <source>
        <dbReference type="Proteomes" id="UP000756530"/>
    </source>
</evidence>
<dbReference type="InterPro" id="IPR019660">
    <property type="entry name" value="Put_sensory_transdc_reg_YbjN"/>
</dbReference>
<reference evidence="2 3" key="1">
    <citation type="submission" date="2021-05" db="EMBL/GenBank/DDBJ databases">
        <title>Culturable bacteria isolated from Daya Bay.</title>
        <authorList>
            <person name="Zheng W."/>
            <person name="Yu S."/>
            <person name="Huang Y."/>
        </authorList>
    </citation>
    <scope>NUCLEOTIDE SEQUENCE [LARGE SCALE GENOMIC DNA]</scope>
    <source>
        <strain evidence="2 3">DP4N28-5</strain>
    </source>
</reference>
<dbReference type="Pfam" id="PF10722">
    <property type="entry name" value="YbjN"/>
    <property type="match status" value="1"/>
</dbReference>
<organism evidence="2 3">
    <name type="scientific">Maritimibacter dapengensis</name>
    <dbReference type="NCBI Taxonomy" id="2836868"/>
    <lineage>
        <taxon>Bacteria</taxon>
        <taxon>Pseudomonadati</taxon>
        <taxon>Pseudomonadota</taxon>
        <taxon>Alphaproteobacteria</taxon>
        <taxon>Rhodobacterales</taxon>
        <taxon>Roseobacteraceae</taxon>
        <taxon>Maritimibacter</taxon>
    </lineage>
</organism>
<comment type="caution">
    <text evidence="2">The sequence shown here is derived from an EMBL/GenBank/DDBJ whole genome shotgun (WGS) entry which is preliminary data.</text>
</comment>
<dbReference type="CDD" id="cd17511">
    <property type="entry name" value="YbjN_AmyR-like"/>
    <property type="match status" value="1"/>
</dbReference>
<name>A0ABS6SWY6_9RHOB</name>
<feature type="signal peptide" evidence="1">
    <location>
        <begin position="1"/>
        <end position="20"/>
    </location>
</feature>